<dbReference type="FunFam" id="1.20.5.170:FF:000067">
    <property type="entry name" value="BZIP transcription factor"/>
    <property type="match status" value="1"/>
</dbReference>
<evidence type="ECO:0000256" key="1">
    <source>
        <dbReference type="ARBA" id="ARBA00004123"/>
    </source>
</evidence>
<dbReference type="PROSITE" id="PS00036">
    <property type="entry name" value="BZIP_BASIC"/>
    <property type="match status" value="1"/>
</dbReference>
<keyword evidence="8" id="KW-1185">Reference proteome</keyword>
<dbReference type="GO" id="GO:0090575">
    <property type="term" value="C:RNA polymerase II transcription regulator complex"/>
    <property type="evidence" value="ECO:0007669"/>
    <property type="project" value="TreeGrafter"/>
</dbReference>
<dbReference type="SUPFAM" id="SSF57959">
    <property type="entry name" value="Leucine zipper domain"/>
    <property type="match status" value="1"/>
</dbReference>
<feature type="region of interest" description="Disordered" evidence="5">
    <location>
        <begin position="670"/>
        <end position="691"/>
    </location>
</feature>
<protein>
    <recommendedName>
        <fullName evidence="6">BZIP domain-containing protein</fullName>
    </recommendedName>
</protein>
<gene>
    <name evidence="7" type="ORF">B0A55_00837</name>
</gene>
<dbReference type="InterPro" id="IPR046347">
    <property type="entry name" value="bZIP_sf"/>
</dbReference>
<dbReference type="PROSITE" id="PS50217">
    <property type="entry name" value="BZIP"/>
    <property type="match status" value="1"/>
</dbReference>
<feature type="domain" description="BZIP" evidence="6">
    <location>
        <begin position="203"/>
        <end position="266"/>
    </location>
</feature>
<dbReference type="InterPro" id="IPR013910">
    <property type="entry name" value="TF_PAP1"/>
</dbReference>
<accession>A0A4U0Y101</accession>
<feature type="compositionally biased region" description="Polar residues" evidence="5">
    <location>
        <begin position="682"/>
        <end position="691"/>
    </location>
</feature>
<feature type="compositionally biased region" description="Acidic residues" evidence="5">
    <location>
        <begin position="125"/>
        <end position="137"/>
    </location>
</feature>
<dbReference type="GO" id="GO:0034599">
    <property type="term" value="P:cellular response to oxidative stress"/>
    <property type="evidence" value="ECO:0007669"/>
    <property type="project" value="UniProtKB-ARBA"/>
</dbReference>
<feature type="compositionally biased region" description="Basic and acidic residues" evidence="5">
    <location>
        <begin position="183"/>
        <end position="193"/>
    </location>
</feature>
<evidence type="ECO:0000256" key="5">
    <source>
        <dbReference type="SAM" id="MobiDB-lite"/>
    </source>
</evidence>
<dbReference type="GO" id="GO:0005737">
    <property type="term" value="C:cytoplasm"/>
    <property type="evidence" value="ECO:0007669"/>
    <property type="project" value="UniProtKB-SubCell"/>
</dbReference>
<feature type="region of interest" description="Disordered" evidence="5">
    <location>
        <begin position="455"/>
        <end position="548"/>
    </location>
</feature>
<dbReference type="PANTHER" id="PTHR40621:SF6">
    <property type="entry name" value="AP-1-LIKE TRANSCRIPTION FACTOR YAP1-RELATED"/>
    <property type="match status" value="1"/>
</dbReference>
<feature type="compositionally biased region" description="Low complexity" evidence="5">
    <location>
        <begin position="52"/>
        <end position="67"/>
    </location>
</feature>
<name>A0A4U0Y101_9PEZI</name>
<evidence type="ECO:0000259" key="6">
    <source>
        <dbReference type="PROSITE" id="PS50217"/>
    </source>
</evidence>
<dbReference type="GO" id="GO:0000976">
    <property type="term" value="F:transcription cis-regulatory region binding"/>
    <property type="evidence" value="ECO:0007669"/>
    <property type="project" value="InterPro"/>
</dbReference>
<comment type="caution">
    <text evidence="7">The sequence shown here is derived from an EMBL/GenBank/DDBJ whole genome shotgun (WGS) entry which is preliminary data.</text>
</comment>
<evidence type="ECO:0000256" key="4">
    <source>
        <dbReference type="ARBA" id="ARBA00038132"/>
    </source>
</evidence>
<dbReference type="InterPro" id="IPR050936">
    <property type="entry name" value="AP-1-like"/>
</dbReference>
<dbReference type="Pfam" id="PF00170">
    <property type="entry name" value="bZIP_1"/>
    <property type="match status" value="1"/>
</dbReference>
<feature type="region of interest" description="Disordered" evidence="5">
    <location>
        <begin position="1"/>
        <end position="412"/>
    </location>
</feature>
<dbReference type="Proteomes" id="UP000309340">
    <property type="component" value="Unassembled WGS sequence"/>
</dbReference>
<reference evidence="7 8" key="1">
    <citation type="submission" date="2017-03" db="EMBL/GenBank/DDBJ databases">
        <title>Genomes of endolithic fungi from Antarctica.</title>
        <authorList>
            <person name="Coleine C."/>
            <person name="Masonjones S."/>
            <person name="Stajich J.E."/>
        </authorList>
    </citation>
    <scope>NUCLEOTIDE SEQUENCE [LARGE SCALE GENOMIC DNA]</scope>
    <source>
        <strain evidence="7 8">CCFEE 5184</strain>
    </source>
</reference>
<feature type="compositionally biased region" description="Low complexity" evidence="5">
    <location>
        <begin position="15"/>
        <end position="28"/>
    </location>
</feature>
<dbReference type="GO" id="GO:0001228">
    <property type="term" value="F:DNA-binding transcription activator activity, RNA polymerase II-specific"/>
    <property type="evidence" value="ECO:0007669"/>
    <property type="project" value="TreeGrafter"/>
</dbReference>
<evidence type="ECO:0000256" key="3">
    <source>
        <dbReference type="ARBA" id="ARBA00023242"/>
    </source>
</evidence>
<feature type="compositionally biased region" description="Polar residues" evidence="5">
    <location>
        <begin position="461"/>
        <end position="485"/>
    </location>
</feature>
<dbReference type="Gene3D" id="1.20.5.170">
    <property type="match status" value="1"/>
</dbReference>
<keyword evidence="3" id="KW-0539">Nucleus</keyword>
<sequence>MVLYPSANELRQREQQQQQQQQASIPNPAAHPNPPPATGQQQQSAEQNAPYLSSNQQDLLLAALNAQAKDRQSTNPPPGDSGLRKRSTSDPNTTQQANMSNSSLFMSPQDAELDNLNGDYTPELDYLDGDNSFDFDNADLGGEMIGALPRSNSEQTEDDVNGHADGHEKRKSLDDKDEDDEADPKRHEGEKGAKKPGRKPLTSEPTTKRKAQNRAAQRAFRERKEKHLKDLETKVNEMNKAHEADKHEKGMLKAQIDRLEAELRENRKRLSLNRGSGNAKGSPPPSTHTGQGRSNSGPTHGSDSSFQFEFPKFGGLPGSQIFTNQQSPANGVLQRKSNTPPLTKASARHGPTAGIIGGLGGLGSQLPAQVQRTNSQGSQSSRTLSPKTSKPSGSVPNAPTPPNLSNSFPSVGYSSTNNMHGFASTLPQMGGDNLFGDLFSPSLLKNANFDNNNNGYFGDAQQQSGSSTMVKNSIDASNGGESTAGLNRVFQFNGSSNGSDSASPSNSSTSQWNANGANSSCGTSPEPSHGSPADKAHNSTDSYNGDKMNLMQQYSDSSQLFGQQEVVNGWGNSGLAGNNNVDFSVPSGGTFDPVLFGDYRELNDTSYNSNDFPTGAGFFDEALNSAPFDYGSPSNLFGILQQSPQQTHTSLNPNNNAAPSKSLMAEIEKTRDGGDDDYGLPGTSQAADTKSQNNGKLISCNNIWNQLQSNPDFKAGTFDLDNLCSELRAKARCSESGVMVSQDHVDAALKKLAKRDEATGRFTVMPGVEVPPLMFEQESWDNVMAKLGGGGGGGMA</sequence>
<comment type="subcellular location">
    <subcellularLocation>
        <location evidence="2">Cytoplasm</location>
    </subcellularLocation>
    <subcellularLocation>
        <location evidence="1">Nucleus</location>
    </subcellularLocation>
</comment>
<organism evidence="7 8">
    <name type="scientific">Friedmanniomyces simplex</name>
    <dbReference type="NCBI Taxonomy" id="329884"/>
    <lineage>
        <taxon>Eukaryota</taxon>
        <taxon>Fungi</taxon>
        <taxon>Dikarya</taxon>
        <taxon>Ascomycota</taxon>
        <taxon>Pezizomycotina</taxon>
        <taxon>Dothideomycetes</taxon>
        <taxon>Dothideomycetidae</taxon>
        <taxon>Mycosphaerellales</taxon>
        <taxon>Teratosphaeriaceae</taxon>
        <taxon>Friedmanniomyces</taxon>
    </lineage>
</organism>
<feature type="compositionally biased region" description="Polar residues" evidence="5">
    <location>
        <begin position="38"/>
        <end position="51"/>
    </location>
</feature>
<dbReference type="SMART" id="SM00338">
    <property type="entry name" value="BRLZ"/>
    <property type="match status" value="1"/>
</dbReference>
<feature type="compositionally biased region" description="Polar residues" evidence="5">
    <location>
        <begin position="366"/>
        <end position="412"/>
    </location>
</feature>
<dbReference type="STRING" id="329884.A0A4U0Y101"/>
<dbReference type="CDD" id="cd14688">
    <property type="entry name" value="bZIP_YAP"/>
    <property type="match status" value="1"/>
</dbReference>
<dbReference type="OrthoDB" id="5380163at2759"/>
<dbReference type="Pfam" id="PF08601">
    <property type="entry name" value="PAP1"/>
    <property type="match status" value="1"/>
</dbReference>
<dbReference type="Gene3D" id="1.10.238.100">
    <property type="entry name" value="YAP1 redox domain. Chain B"/>
    <property type="match status" value="1"/>
</dbReference>
<feature type="compositionally biased region" description="Polar residues" evidence="5">
    <location>
        <begin position="511"/>
        <end position="526"/>
    </location>
</feature>
<feature type="compositionally biased region" description="Low complexity" evidence="5">
    <location>
        <begin position="493"/>
        <end position="510"/>
    </location>
</feature>
<evidence type="ECO:0000256" key="2">
    <source>
        <dbReference type="ARBA" id="ARBA00004496"/>
    </source>
</evidence>
<dbReference type="InterPro" id="IPR023167">
    <property type="entry name" value="Yap1_redox_dom_sf"/>
</dbReference>
<evidence type="ECO:0000313" key="8">
    <source>
        <dbReference type="Proteomes" id="UP000309340"/>
    </source>
</evidence>
<feature type="compositionally biased region" description="Polar residues" evidence="5">
    <location>
        <begin position="287"/>
        <end position="307"/>
    </location>
</feature>
<evidence type="ECO:0000313" key="7">
    <source>
        <dbReference type="EMBL" id="TKA83027.1"/>
    </source>
</evidence>
<feature type="compositionally biased region" description="Basic and acidic residues" evidence="5">
    <location>
        <begin position="219"/>
        <end position="265"/>
    </location>
</feature>
<feature type="compositionally biased region" description="Basic and acidic residues" evidence="5">
    <location>
        <begin position="160"/>
        <end position="174"/>
    </location>
</feature>
<dbReference type="InterPro" id="IPR004827">
    <property type="entry name" value="bZIP"/>
</dbReference>
<dbReference type="PANTHER" id="PTHR40621">
    <property type="entry name" value="TRANSCRIPTION FACTOR KAPC-RELATED"/>
    <property type="match status" value="1"/>
</dbReference>
<dbReference type="AlphaFoldDB" id="A0A4U0Y101"/>
<feature type="compositionally biased region" description="Polar residues" evidence="5">
    <location>
        <begin position="89"/>
        <end position="106"/>
    </location>
</feature>
<comment type="similarity">
    <text evidence="4">Belongs to the bZIP family. YAP subfamily.</text>
</comment>
<proteinExistence type="inferred from homology"/>
<feature type="compositionally biased region" description="Polar residues" evidence="5">
    <location>
        <begin position="320"/>
        <end position="341"/>
    </location>
</feature>
<dbReference type="SUPFAM" id="SSF111430">
    <property type="entry name" value="YAP1 redox domain"/>
    <property type="match status" value="1"/>
</dbReference>
<dbReference type="EMBL" id="NAJQ01000018">
    <property type="protein sequence ID" value="TKA83027.1"/>
    <property type="molecule type" value="Genomic_DNA"/>
</dbReference>